<dbReference type="AlphaFoldDB" id="A0A840V959"/>
<gene>
    <name evidence="1" type="ORF">HNQ81_003215</name>
</gene>
<reference evidence="1 2" key="1">
    <citation type="submission" date="2020-08" db="EMBL/GenBank/DDBJ databases">
        <title>Genomic Encyclopedia of Type Strains, Phase IV (KMG-IV): sequencing the most valuable type-strain genomes for metagenomic binning, comparative biology and taxonomic classification.</title>
        <authorList>
            <person name="Goeker M."/>
        </authorList>
    </citation>
    <scope>NUCLEOTIDE SEQUENCE [LARGE SCALE GENOMIC DNA]</scope>
    <source>
        <strain evidence="1 2">DSM 28570</strain>
    </source>
</reference>
<accession>A0A840V959</accession>
<comment type="caution">
    <text evidence="1">The sequence shown here is derived from an EMBL/GenBank/DDBJ whole genome shotgun (WGS) entry which is preliminary data.</text>
</comment>
<evidence type="ECO:0000313" key="1">
    <source>
        <dbReference type="EMBL" id="MBB5349461.1"/>
    </source>
</evidence>
<dbReference type="RefSeq" id="WP_183352253.1">
    <property type="nucleotide sequence ID" value="NZ_JACHEO010000026.1"/>
</dbReference>
<organism evidence="1 2">
    <name type="scientific">Desulfoprunum benzoelyticum</name>
    <dbReference type="NCBI Taxonomy" id="1506996"/>
    <lineage>
        <taxon>Bacteria</taxon>
        <taxon>Pseudomonadati</taxon>
        <taxon>Thermodesulfobacteriota</taxon>
        <taxon>Desulfobulbia</taxon>
        <taxon>Desulfobulbales</taxon>
        <taxon>Desulfobulbaceae</taxon>
        <taxon>Desulfoprunum</taxon>
    </lineage>
</organism>
<name>A0A840V959_9BACT</name>
<keyword evidence="2" id="KW-1185">Reference proteome</keyword>
<dbReference type="Proteomes" id="UP000539642">
    <property type="component" value="Unassembled WGS sequence"/>
</dbReference>
<proteinExistence type="predicted"/>
<protein>
    <submittedName>
        <fullName evidence="1">Uncharacterized protein</fullName>
    </submittedName>
</protein>
<evidence type="ECO:0000313" key="2">
    <source>
        <dbReference type="Proteomes" id="UP000539642"/>
    </source>
</evidence>
<sequence length="210" mass="23909">MEWNVEGVVFLHPPDAYTGTFDNAKMQARHERQMQDKLAQLKDTLQRQADPLKAMKLLHVKDQPQFFRNNLGQFRQAGRLEEAVLFLYGRFNSPFSSGGDAETWNDLFADCDPERLYALGEPVGFASATVYRGSVAGVRTSLSWTPDRRRAEGFAERWKDPSLGGGELFEVDVVKADIMVYLRHRHEDEVLLKPAFIASAEIRPFRSKGM</sequence>
<dbReference type="EMBL" id="JACHEO010000026">
    <property type="protein sequence ID" value="MBB5349461.1"/>
    <property type="molecule type" value="Genomic_DNA"/>
</dbReference>